<evidence type="ECO:0000313" key="21">
    <source>
        <dbReference type="Proteomes" id="UP000504631"/>
    </source>
</evidence>
<keyword evidence="11" id="KW-0408">Iron</keyword>
<dbReference type="GO" id="GO:1990918">
    <property type="term" value="P:double-strand break repair involved in meiotic recombination"/>
    <property type="evidence" value="ECO:0007669"/>
    <property type="project" value="TreeGrafter"/>
</dbReference>
<keyword evidence="21" id="KW-1185">Reference proteome</keyword>
<dbReference type="RefSeq" id="XP_033348212.1">
    <property type="nucleotide sequence ID" value="XM_033492321.1"/>
</dbReference>
<evidence type="ECO:0000256" key="13">
    <source>
        <dbReference type="ARBA" id="ARBA00023204"/>
    </source>
</evidence>
<feature type="domain" description="Helicase ATP-binding" evidence="20">
    <location>
        <begin position="229"/>
        <end position="549"/>
    </location>
</feature>
<keyword evidence="13" id="KW-0234">DNA repair</keyword>
<dbReference type="InterPro" id="IPR027417">
    <property type="entry name" value="P-loop_NTPase"/>
</dbReference>
<dbReference type="CDD" id="cd18788">
    <property type="entry name" value="SF2_C_XPD"/>
    <property type="match status" value="1"/>
</dbReference>
<dbReference type="SMART" id="SM00488">
    <property type="entry name" value="DEXDc2"/>
    <property type="match status" value="1"/>
</dbReference>
<dbReference type="PANTHER" id="PTHR11472:SF47">
    <property type="entry name" value="FANCONI ANEMIA GROUP J PROTEIN"/>
    <property type="match status" value="1"/>
</dbReference>
<dbReference type="GO" id="GO:0051539">
    <property type="term" value="F:4 iron, 4 sulfur cluster binding"/>
    <property type="evidence" value="ECO:0007669"/>
    <property type="project" value="UniProtKB-KW"/>
</dbReference>
<dbReference type="Pfam" id="PF13307">
    <property type="entry name" value="Helicase_C_2"/>
    <property type="match status" value="1"/>
</dbReference>
<comment type="subcellular location">
    <subcellularLocation>
        <location evidence="2">Nucleus</location>
    </subcellularLocation>
</comment>
<dbReference type="GO" id="GO:0043139">
    <property type="term" value="F:5'-3' DNA helicase activity"/>
    <property type="evidence" value="ECO:0007669"/>
    <property type="project" value="UniProtKB-EC"/>
</dbReference>
<dbReference type="InterPro" id="IPR010614">
    <property type="entry name" value="RAD3-like_helicase_DEAD"/>
</dbReference>
<dbReference type="Gene3D" id="1.10.30.20">
    <property type="entry name" value="Bacterial XPD DNA helicase, FeS cluster domain"/>
    <property type="match status" value="1"/>
</dbReference>
<keyword evidence="7" id="KW-0227">DNA damage</keyword>
<comment type="cofactor">
    <cofactor evidence="1">
        <name>[4Fe-4S] cluster</name>
        <dbReference type="ChEBI" id="CHEBI:49883"/>
    </cofactor>
</comment>
<dbReference type="GO" id="GO:0016818">
    <property type="term" value="F:hydrolase activity, acting on acid anhydrides, in phosphorus-containing anhydrides"/>
    <property type="evidence" value="ECO:0007669"/>
    <property type="project" value="InterPro"/>
</dbReference>
<keyword evidence="10" id="KW-0067">ATP-binding</keyword>
<keyword evidence="9" id="KW-0347">Helicase</keyword>
<dbReference type="Pfam" id="PF06733">
    <property type="entry name" value="DEAD_2"/>
    <property type="match status" value="1"/>
</dbReference>
<dbReference type="InterPro" id="IPR006554">
    <property type="entry name" value="Helicase-like_DEXD_c2"/>
</dbReference>
<dbReference type="PROSITE" id="PS51193">
    <property type="entry name" value="HELICASE_ATP_BIND_2"/>
    <property type="match status" value="1"/>
</dbReference>
<evidence type="ECO:0000256" key="16">
    <source>
        <dbReference type="ARBA" id="ARBA00044969"/>
    </source>
</evidence>
<dbReference type="GO" id="GO:0006289">
    <property type="term" value="P:nucleotide-excision repair"/>
    <property type="evidence" value="ECO:0007669"/>
    <property type="project" value="TreeGrafter"/>
</dbReference>
<evidence type="ECO:0000256" key="7">
    <source>
        <dbReference type="ARBA" id="ARBA00022763"/>
    </source>
</evidence>
<dbReference type="SUPFAM" id="SSF52540">
    <property type="entry name" value="P-loop containing nucleoside triphosphate hydrolases"/>
    <property type="match status" value="1"/>
</dbReference>
<keyword evidence="5" id="KW-0479">Metal-binding</keyword>
<dbReference type="GO" id="GO:0005524">
    <property type="term" value="F:ATP binding"/>
    <property type="evidence" value="ECO:0007669"/>
    <property type="project" value="UniProtKB-KW"/>
</dbReference>
<dbReference type="AlphaFoldDB" id="A0A6J3K539"/>
<dbReference type="KEGG" id="bvk:117232728"/>
<proteinExistence type="inferred from homology"/>
<gene>
    <name evidence="22" type="primary">LOC117232728</name>
</gene>
<feature type="compositionally biased region" description="Low complexity" evidence="19">
    <location>
        <begin position="172"/>
        <end position="183"/>
    </location>
</feature>
<feature type="compositionally biased region" description="Basic residues" evidence="19">
    <location>
        <begin position="184"/>
        <end position="202"/>
    </location>
</feature>
<keyword evidence="6" id="KW-0547">Nucleotide-binding</keyword>
<dbReference type="Proteomes" id="UP000504631">
    <property type="component" value="Unplaced"/>
</dbReference>
<dbReference type="GeneID" id="117232728"/>
<evidence type="ECO:0000256" key="17">
    <source>
        <dbReference type="ARBA" id="ARBA00048954"/>
    </source>
</evidence>
<dbReference type="CDD" id="cd17970">
    <property type="entry name" value="DEAHc_FancJ"/>
    <property type="match status" value="1"/>
</dbReference>
<dbReference type="NCBIfam" id="TIGR00604">
    <property type="entry name" value="rad3"/>
    <property type="match status" value="1"/>
</dbReference>
<feature type="compositionally biased region" description="Basic and acidic residues" evidence="19">
    <location>
        <begin position="203"/>
        <end position="213"/>
    </location>
</feature>
<dbReference type="InterPro" id="IPR014013">
    <property type="entry name" value="Helic_SF1/SF2_ATP-bd_DinG/Rad3"/>
</dbReference>
<evidence type="ECO:0000256" key="8">
    <source>
        <dbReference type="ARBA" id="ARBA00022801"/>
    </source>
</evidence>
<evidence type="ECO:0000256" key="2">
    <source>
        <dbReference type="ARBA" id="ARBA00004123"/>
    </source>
</evidence>
<dbReference type="InterPro" id="IPR042493">
    <property type="entry name" value="XPD_DNA_FeS"/>
</dbReference>
<evidence type="ECO:0000256" key="11">
    <source>
        <dbReference type="ARBA" id="ARBA00023004"/>
    </source>
</evidence>
<evidence type="ECO:0000256" key="12">
    <source>
        <dbReference type="ARBA" id="ARBA00023014"/>
    </source>
</evidence>
<evidence type="ECO:0000256" key="15">
    <source>
        <dbReference type="ARBA" id="ARBA00023242"/>
    </source>
</evidence>
<dbReference type="GO" id="GO:0003677">
    <property type="term" value="F:DNA binding"/>
    <property type="evidence" value="ECO:0007669"/>
    <property type="project" value="InterPro"/>
</dbReference>
<dbReference type="InterPro" id="IPR045028">
    <property type="entry name" value="DinG/Rad3-like"/>
</dbReference>
<feature type="region of interest" description="Disordered" evidence="19">
    <location>
        <begin position="150"/>
        <end position="213"/>
    </location>
</feature>
<dbReference type="InterPro" id="IPR013020">
    <property type="entry name" value="Rad3/Chl1-like"/>
</dbReference>
<dbReference type="InterPro" id="IPR006555">
    <property type="entry name" value="ATP-dep_Helicase_C"/>
</dbReference>
<evidence type="ECO:0000259" key="20">
    <source>
        <dbReference type="PROSITE" id="PS51193"/>
    </source>
</evidence>
<organism evidence="21 22">
    <name type="scientific">Bombus vosnesenskii</name>
    <dbReference type="NCBI Taxonomy" id="207650"/>
    <lineage>
        <taxon>Eukaryota</taxon>
        <taxon>Metazoa</taxon>
        <taxon>Ecdysozoa</taxon>
        <taxon>Arthropoda</taxon>
        <taxon>Hexapoda</taxon>
        <taxon>Insecta</taxon>
        <taxon>Pterygota</taxon>
        <taxon>Neoptera</taxon>
        <taxon>Endopterygota</taxon>
        <taxon>Hymenoptera</taxon>
        <taxon>Apocrita</taxon>
        <taxon>Aculeata</taxon>
        <taxon>Apoidea</taxon>
        <taxon>Anthophila</taxon>
        <taxon>Apidae</taxon>
        <taxon>Bombus</taxon>
        <taxon>Pyrobombus</taxon>
    </lineage>
</organism>
<dbReference type="FunFam" id="3.40.50.300:FF:000731">
    <property type="entry name" value="Fanconi anemia group J protein homolog"/>
    <property type="match status" value="1"/>
</dbReference>
<evidence type="ECO:0000256" key="14">
    <source>
        <dbReference type="ARBA" id="ARBA00023235"/>
    </source>
</evidence>
<sequence length="999" mass="114049">MLVIYVISAVIVFIIYTGAKLKLEEWFEETKMSRLRLKRNDSTYERSQVKSLCPESPNNIEISSDESDIVPTNEIIESEKDSSNPSITDTSYDEETLSKFQKSTDSIKSDEDTSYDEETLSKFQKSTDSIKSDEDIKEVTYNTSLKSKTSMFNWNQQGPSPKKRNMHDHSDSNSSDDFNSKPTWFKKKQEKKKHKGSHIKQTKIKDEPNNKQKEETVAQVSIQHEQMISGIKVKLPVKPYSCQVAVMNQLIQGCIKQENCLLESPTGSGKTLALLCGVLAWHDHHVAEVQNQKLEKQIQEDISRDCKSTTSHENNGEDLPESSSTKCTDYCEDYDEEEDFEDSYEKSKKIKISKIFYGTRTHKQIEQVVRELRKTSYKHKKMTILSSREHTCIQETTKNKTELCNDLLDTQNHKGCPFYNESNKKTIATFRGVKSRGLDDIWDIEDLVAIGKNEGLCPYFAARSLAEHADIIFCPYNYIVDPDIRESMQLDVTGHVIILDEAHNIEDICREVASVSFREDHLTAVANECESLMKQRAADSEIYETLQTYSLKLVHFLKITVVDKVGYNSDNLSSPYWTGAELLELFNMNGLNEAVYTMFLGACNAAIADSNRAKEERRTFQKVLQPVISPTTKKLIEQLMFTIRMITSSEYMNDFRACVTETTVKDFKYAVENTWLSSKVCTQRARTLKLLCMNPGVTFAPLARQARSIILASGTLSPTASFQSELGTSFAHVLNTGHVIPKEQVYAICVPQGPNEVKLRANYQSVNSWAFQDELGAVLLDVCESVPHGILCFFSSYNVMHTQMQRWISNSIWTKITSVKQIFIEPRYGGDLKDIMYEYRQVIEQTSGKRRGKITGALFLAVFRGKVAEGIDFKDNEARCVITVGIPYAVRKDPVIDMKLSYNDTNVKKGLLKGSEWYSIQAFRALNQALGRCLRHINDWGAVLLVDERFLMHENKENLPKWVKTMWVNQNGYNLRENLKDFVSKQKAREEKQLGITNS</sequence>
<evidence type="ECO:0000313" key="22">
    <source>
        <dbReference type="RefSeq" id="XP_033348212.1"/>
    </source>
</evidence>
<comment type="catalytic activity">
    <reaction evidence="17">
        <text>ATP + H2O = ADP + phosphate + H(+)</text>
        <dbReference type="Rhea" id="RHEA:13065"/>
        <dbReference type="ChEBI" id="CHEBI:15377"/>
        <dbReference type="ChEBI" id="CHEBI:15378"/>
        <dbReference type="ChEBI" id="CHEBI:30616"/>
        <dbReference type="ChEBI" id="CHEBI:43474"/>
        <dbReference type="ChEBI" id="CHEBI:456216"/>
        <dbReference type="EC" id="5.6.2.3"/>
    </reaction>
</comment>
<keyword evidence="12" id="KW-0411">Iron-sulfur</keyword>
<keyword evidence="14" id="KW-0413">Isomerase</keyword>
<evidence type="ECO:0000256" key="10">
    <source>
        <dbReference type="ARBA" id="ARBA00022840"/>
    </source>
</evidence>
<evidence type="ECO:0000256" key="3">
    <source>
        <dbReference type="ARBA" id="ARBA00008792"/>
    </source>
</evidence>
<dbReference type="GO" id="GO:0005634">
    <property type="term" value="C:nucleus"/>
    <property type="evidence" value="ECO:0007669"/>
    <property type="project" value="UniProtKB-SubCell"/>
</dbReference>
<dbReference type="EC" id="5.6.2.3" evidence="16"/>
<feature type="region of interest" description="Disordered" evidence="19">
    <location>
        <begin position="76"/>
        <end position="132"/>
    </location>
</feature>
<name>A0A6J3K539_9HYME</name>
<evidence type="ECO:0000256" key="6">
    <source>
        <dbReference type="ARBA" id="ARBA00022741"/>
    </source>
</evidence>
<keyword evidence="15" id="KW-0539">Nucleus</keyword>
<keyword evidence="8" id="KW-0378">Hydrolase</keyword>
<feature type="region of interest" description="Disordered" evidence="19">
    <location>
        <begin position="305"/>
        <end position="326"/>
    </location>
</feature>
<protein>
    <recommendedName>
        <fullName evidence="16">DNA 5'-3' helicase</fullName>
        <ecNumber evidence="16">5.6.2.3</ecNumber>
    </recommendedName>
    <alternativeName>
        <fullName evidence="18">DNA 5'-3' helicase FANCJ</fullName>
    </alternativeName>
</protein>
<dbReference type="GO" id="GO:0046872">
    <property type="term" value="F:metal ion binding"/>
    <property type="evidence" value="ECO:0007669"/>
    <property type="project" value="UniProtKB-KW"/>
</dbReference>
<comment type="similarity">
    <text evidence="3">Belongs to the DEAD box helicase family. DEAH subfamily.</text>
</comment>
<dbReference type="Gene3D" id="3.40.50.300">
    <property type="entry name" value="P-loop containing nucleotide triphosphate hydrolases"/>
    <property type="match status" value="3"/>
</dbReference>
<accession>A0A6J3K539</accession>
<evidence type="ECO:0000256" key="4">
    <source>
        <dbReference type="ARBA" id="ARBA00022485"/>
    </source>
</evidence>
<evidence type="ECO:0000256" key="5">
    <source>
        <dbReference type="ARBA" id="ARBA00022723"/>
    </source>
</evidence>
<evidence type="ECO:0000256" key="18">
    <source>
        <dbReference type="ARBA" id="ARBA00082714"/>
    </source>
</evidence>
<dbReference type="Gene3D" id="1.10.275.40">
    <property type="match status" value="1"/>
</dbReference>
<evidence type="ECO:0000256" key="1">
    <source>
        <dbReference type="ARBA" id="ARBA00001966"/>
    </source>
</evidence>
<dbReference type="PANTHER" id="PTHR11472">
    <property type="entry name" value="DNA REPAIR DEAD HELICASE RAD3/XP-D SUBFAMILY MEMBER"/>
    <property type="match status" value="1"/>
</dbReference>
<evidence type="ECO:0000256" key="9">
    <source>
        <dbReference type="ARBA" id="ARBA00022806"/>
    </source>
</evidence>
<keyword evidence="4" id="KW-0004">4Fe-4S</keyword>
<reference evidence="22" key="1">
    <citation type="submission" date="2025-08" db="UniProtKB">
        <authorList>
            <consortium name="RefSeq"/>
        </authorList>
    </citation>
    <scope>IDENTIFICATION</scope>
    <source>
        <tissue evidence="22">Muscle</tissue>
    </source>
</reference>
<feature type="compositionally biased region" description="Polar residues" evidence="19">
    <location>
        <begin position="150"/>
        <end position="159"/>
    </location>
</feature>
<dbReference type="SMART" id="SM00491">
    <property type="entry name" value="HELICc2"/>
    <property type="match status" value="1"/>
</dbReference>
<evidence type="ECO:0000256" key="19">
    <source>
        <dbReference type="SAM" id="MobiDB-lite"/>
    </source>
</evidence>